<dbReference type="EMBL" id="LCWF01000137">
    <property type="protein sequence ID" value="KKY17771.1"/>
    <property type="molecule type" value="Genomic_DNA"/>
</dbReference>
<evidence type="ECO:0000259" key="2">
    <source>
        <dbReference type="PROSITE" id="PS51184"/>
    </source>
</evidence>
<dbReference type="InterPro" id="IPR003347">
    <property type="entry name" value="JmjC_dom"/>
</dbReference>
<feature type="compositionally biased region" description="Acidic residues" evidence="1">
    <location>
        <begin position="517"/>
        <end position="526"/>
    </location>
</feature>
<reference evidence="3 4" key="1">
    <citation type="submission" date="2015-05" db="EMBL/GenBank/DDBJ databases">
        <title>Distinctive expansion of gene families associated with plant cell wall degradation and secondary metabolism in the genomes of grapevine trunk pathogens.</title>
        <authorList>
            <person name="Lawrence D.P."/>
            <person name="Travadon R."/>
            <person name="Rolshausen P.E."/>
            <person name="Baumgartner K."/>
        </authorList>
    </citation>
    <scope>NUCLEOTIDE SEQUENCE [LARGE SCALE GENOMIC DNA]</scope>
    <source>
        <strain evidence="3">UCRPC4</strain>
    </source>
</reference>
<dbReference type="Gene3D" id="2.60.120.650">
    <property type="entry name" value="Cupin"/>
    <property type="match status" value="1"/>
</dbReference>
<comment type="caution">
    <text evidence="3">The sequence shown here is derived from an EMBL/GenBank/DDBJ whole genome shotgun (WGS) entry which is preliminary data.</text>
</comment>
<dbReference type="SMART" id="SM00558">
    <property type="entry name" value="JmjC"/>
    <property type="match status" value="1"/>
</dbReference>
<evidence type="ECO:0000313" key="4">
    <source>
        <dbReference type="Proteomes" id="UP000053317"/>
    </source>
</evidence>
<reference evidence="3 4" key="2">
    <citation type="submission" date="2015-05" db="EMBL/GenBank/DDBJ databases">
        <authorList>
            <person name="Morales-Cruz A."/>
            <person name="Amrine K.C."/>
            <person name="Cantu D."/>
        </authorList>
    </citation>
    <scope>NUCLEOTIDE SEQUENCE [LARGE SCALE GENOMIC DNA]</scope>
    <source>
        <strain evidence="3">UCRPC4</strain>
    </source>
</reference>
<sequence>METIYDSAINQLRNLKPNDEIYQCEIGQKDVVDDADALLSLANEKLHVFPFRAVKPCWFRLFTDASIAKVLMLIKSAMETTKSQATDGVQVSSDLGWLDQVVSILDMSLIMAGGLGREQLIHKLLADLQRVTSTSFAGDESSDSEGHSDFEFDEWESSRPQKRQKITKSSQPPGDELPRNPTVLPQILHPVERTASPSLAAFEEHIYSKETPLIITNTMDGWPAIRQWKTKSYWLSQTLGGRRLVPVEVGRSYTDEGWGQKIMKFRDFFSQHILQHENEMLAQDQEWQTGYLAQHTLFEQIPPLRRSILTPDYVYITPPPPTPDSPVAKSTFTATPIEPGTALQNIWFGPPWTISPLHHDPYHNLLAQVFGKKYIRLYAPQYSSRLFPRSATETAPDASLNNEASIPAVNRYAQTSHPDRPDDSVIKPEAPEPKTIDMSNTSQIDFSQIETSPFEDWDEVYPGLSSVPYVECVLEEGEMLYIPIGWWHYVRSCSTGISVSFWWGGNDMQGDSSSQKEEEEGEEDEDQHPKQNSKGE</sequence>
<dbReference type="Pfam" id="PF13621">
    <property type="entry name" value="Cupin_8"/>
    <property type="match status" value="1"/>
</dbReference>
<dbReference type="InterPro" id="IPR041667">
    <property type="entry name" value="Cupin_8"/>
</dbReference>
<dbReference type="PANTHER" id="PTHR12461">
    <property type="entry name" value="HYPOXIA-INDUCIBLE FACTOR 1 ALPHA INHIBITOR-RELATED"/>
    <property type="match status" value="1"/>
</dbReference>
<dbReference type="OrthoDB" id="47172at2759"/>
<feature type="region of interest" description="Disordered" evidence="1">
    <location>
        <begin position="506"/>
        <end position="536"/>
    </location>
</feature>
<dbReference type="PROSITE" id="PS51184">
    <property type="entry name" value="JMJC"/>
    <property type="match status" value="1"/>
</dbReference>
<protein>
    <submittedName>
        <fullName evidence="3">Putative jumonji domain containing 5</fullName>
    </submittedName>
</protein>
<dbReference type="SUPFAM" id="SSF51197">
    <property type="entry name" value="Clavaminate synthase-like"/>
    <property type="match status" value="1"/>
</dbReference>
<evidence type="ECO:0000256" key="1">
    <source>
        <dbReference type="SAM" id="MobiDB-lite"/>
    </source>
</evidence>
<feature type="compositionally biased region" description="Basic and acidic residues" evidence="1">
    <location>
        <begin position="527"/>
        <end position="536"/>
    </location>
</feature>
<organism evidence="3 4">
    <name type="scientific">Phaeomoniella chlamydospora</name>
    <name type="common">Phaeoacremonium chlamydosporum</name>
    <dbReference type="NCBI Taxonomy" id="158046"/>
    <lineage>
        <taxon>Eukaryota</taxon>
        <taxon>Fungi</taxon>
        <taxon>Dikarya</taxon>
        <taxon>Ascomycota</taxon>
        <taxon>Pezizomycotina</taxon>
        <taxon>Eurotiomycetes</taxon>
        <taxon>Chaetothyriomycetidae</taxon>
        <taxon>Phaeomoniellales</taxon>
        <taxon>Phaeomoniellaceae</taxon>
        <taxon>Phaeomoniella</taxon>
    </lineage>
</organism>
<feature type="compositionally biased region" description="Basic and acidic residues" evidence="1">
    <location>
        <begin position="417"/>
        <end position="435"/>
    </location>
</feature>
<dbReference type="PANTHER" id="PTHR12461:SF101">
    <property type="entry name" value="TRNA WYBUTOSINE-SYNTHESIZING PROTEIN 4"/>
    <property type="match status" value="1"/>
</dbReference>
<gene>
    <name evidence="3" type="ORF">UCRPC4_g05404</name>
</gene>
<feature type="region of interest" description="Disordered" evidence="1">
    <location>
        <begin position="413"/>
        <end position="443"/>
    </location>
</feature>
<name>A0A0G2E5Z7_PHACM</name>
<dbReference type="Proteomes" id="UP000053317">
    <property type="component" value="Unassembled WGS sequence"/>
</dbReference>
<dbReference type="AlphaFoldDB" id="A0A0G2E5Z7"/>
<evidence type="ECO:0000313" key="3">
    <source>
        <dbReference type="EMBL" id="KKY17771.1"/>
    </source>
</evidence>
<feature type="region of interest" description="Disordered" evidence="1">
    <location>
        <begin position="136"/>
        <end position="182"/>
    </location>
</feature>
<proteinExistence type="predicted"/>
<feature type="domain" description="JmjC" evidence="2">
    <location>
        <begin position="290"/>
        <end position="518"/>
    </location>
</feature>
<accession>A0A0G2E5Z7</accession>
<keyword evidence="4" id="KW-1185">Reference proteome</keyword>